<dbReference type="VEuPathDB" id="TriTrypDB:LpyrH10_13_2210"/>
<reference evidence="2 3" key="1">
    <citation type="submission" date="2015-07" db="EMBL/GenBank/DDBJ databases">
        <title>High-quality genome of monoxenous trypanosomatid Leptomonas pyrrhocoris.</title>
        <authorList>
            <person name="Flegontov P."/>
            <person name="Butenko A."/>
            <person name="Firsov S."/>
            <person name="Vlcek C."/>
            <person name="Logacheva M.D."/>
            <person name="Field M."/>
            <person name="Filatov D."/>
            <person name="Flegontova O."/>
            <person name="Gerasimov E."/>
            <person name="Jackson A.P."/>
            <person name="Kelly S."/>
            <person name="Opperdoes F."/>
            <person name="O'Reilly A."/>
            <person name="Votypka J."/>
            <person name="Yurchenko V."/>
            <person name="Lukes J."/>
        </authorList>
    </citation>
    <scope>NUCLEOTIDE SEQUENCE [LARGE SCALE GENOMIC DNA]</scope>
    <source>
        <strain evidence="2">H10</strain>
    </source>
</reference>
<keyword evidence="1" id="KW-1133">Transmembrane helix</keyword>
<accession>A0A0M9FYU7</accession>
<dbReference type="Proteomes" id="UP000037923">
    <property type="component" value="Unassembled WGS sequence"/>
</dbReference>
<name>A0A0M9FYU7_LEPPY</name>
<organism evidence="2 3">
    <name type="scientific">Leptomonas pyrrhocoris</name>
    <name type="common">Firebug parasite</name>
    <dbReference type="NCBI Taxonomy" id="157538"/>
    <lineage>
        <taxon>Eukaryota</taxon>
        <taxon>Discoba</taxon>
        <taxon>Euglenozoa</taxon>
        <taxon>Kinetoplastea</taxon>
        <taxon>Metakinetoplastina</taxon>
        <taxon>Trypanosomatida</taxon>
        <taxon>Trypanosomatidae</taxon>
        <taxon>Leishmaniinae</taxon>
        <taxon>Leptomonas</taxon>
    </lineage>
</organism>
<evidence type="ECO:0000313" key="2">
    <source>
        <dbReference type="EMBL" id="KPA78676.1"/>
    </source>
</evidence>
<feature type="transmembrane region" description="Helical" evidence="1">
    <location>
        <begin position="176"/>
        <end position="196"/>
    </location>
</feature>
<keyword evidence="3" id="KW-1185">Reference proteome</keyword>
<protein>
    <submittedName>
        <fullName evidence="2">Uncharacterized protein</fullName>
    </submittedName>
</protein>
<comment type="caution">
    <text evidence="2">The sequence shown here is derived from an EMBL/GenBank/DDBJ whole genome shotgun (WGS) entry which is preliminary data.</text>
</comment>
<gene>
    <name evidence="2" type="ORF">ABB37_06276</name>
</gene>
<keyword evidence="1" id="KW-0812">Transmembrane</keyword>
<keyword evidence="1" id="KW-0472">Membrane</keyword>
<dbReference type="RefSeq" id="XP_015657115.1">
    <property type="nucleotide sequence ID" value="XM_015804541.1"/>
</dbReference>
<evidence type="ECO:0000256" key="1">
    <source>
        <dbReference type="SAM" id="Phobius"/>
    </source>
</evidence>
<dbReference type="OMA" id="KHYEVKC"/>
<sequence length="217" mass="24013">MQTDKKQAHERVSLISVKGGKEGELEIAQYPTKLTCSFGVSLTSEKSNEALHVLYRLRVKESSILFSRTYGLLGHDSAGHPHPSLNDAITLYAQPAVRTMGKLSTIRVEYVTIDEAEANGLIERGEVEKEFCRPFFTKGDTKHYEVKCTFYDAIAASAEKKEGRDGGKNSHARSRAATLTAAVAVVAVVAAGVVVARRRGVTWDTMRHLLPHRFNRR</sequence>
<dbReference type="EMBL" id="LGTL01000013">
    <property type="protein sequence ID" value="KPA78676.1"/>
    <property type="molecule type" value="Genomic_DNA"/>
</dbReference>
<dbReference type="AlphaFoldDB" id="A0A0M9FYU7"/>
<proteinExistence type="predicted"/>
<dbReference type="GeneID" id="26906565"/>
<dbReference type="OrthoDB" id="278681at2759"/>
<evidence type="ECO:0000313" key="3">
    <source>
        <dbReference type="Proteomes" id="UP000037923"/>
    </source>
</evidence>